<protein>
    <submittedName>
        <fullName evidence="1">Uncharacterized protein</fullName>
    </submittedName>
</protein>
<name>A0A7R8V1C1_HERIL</name>
<proteinExistence type="predicted"/>
<dbReference type="Proteomes" id="UP000594454">
    <property type="component" value="Chromosome 5"/>
</dbReference>
<accession>A0A7R8V1C1</accession>
<organism evidence="1 2">
    <name type="scientific">Hermetia illucens</name>
    <name type="common">Black soldier fly</name>
    <dbReference type="NCBI Taxonomy" id="343691"/>
    <lineage>
        <taxon>Eukaryota</taxon>
        <taxon>Metazoa</taxon>
        <taxon>Ecdysozoa</taxon>
        <taxon>Arthropoda</taxon>
        <taxon>Hexapoda</taxon>
        <taxon>Insecta</taxon>
        <taxon>Pterygota</taxon>
        <taxon>Neoptera</taxon>
        <taxon>Endopterygota</taxon>
        <taxon>Diptera</taxon>
        <taxon>Brachycera</taxon>
        <taxon>Stratiomyomorpha</taxon>
        <taxon>Stratiomyidae</taxon>
        <taxon>Hermetiinae</taxon>
        <taxon>Hermetia</taxon>
    </lineage>
</organism>
<keyword evidence="2" id="KW-1185">Reference proteome</keyword>
<sequence>MLRVLLGLIVPVFVDNFLKRHRIFEIQRTESQQESRGEFFRKCLRIVNITYTPMQRDCSAVLATVPN</sequence>
<evidence type="ECO:0000313" key="2">
    <source>
        <dbReference type="Proteomes" id="UP000594454"/>
    </source>
</evidence>
<dbReference type="EMBL" id="LR899013">
    <property type="protein sequence ID" value="CAD7090397.1"/>
    <property type="molecule type" value="Genomic_DNA"/>
</dbReference>
<reference evidence="1 2" key="1">
    <citation type="submission" date="2020-11" db="EMBL/GenBank/DDBJ databases">
        <authorList>
            <person name="Wallbank WR R."/>
            <person name="Pardo Diaz C."/>
            <person name="Kozak K."/>
            <person name="Martin S."/>
            <person name="Jiggins C."/>
            <person name="Moest M."/>
            <person name="Warren A I."/>
            <person name="Generalovic N T."/>
            <person name="Byers J.R.P. K."/>
            <person name="Montejo-Kovacevich G."/>
            <person name="Yen C E."/>
        </authorList>
    </citation>
    <scope>NUCLEOTIDE SEQUENCE [LARGE SCALE GENOMIC DNA]</scope>
</reference>
<dbReference type="InParanoid" id="A0A7R8V1C1"/>
<evidence type="ECO:0000313" key="1">
    <source>
        <dbReference type="EMBL" id="CAD7090397.1"/>
    </source>
</evidence>
<gene>
    <name evidence="1" type="ORF">HERILL_LOCUS12881</name>
</gene>
<dbReference type="AlphaFoldDB" id="A0A7R8V1C1"/>